<name>A0AAE3GBB2_9PSEU</name>
<dbReference type="EMBL" id="JAMTCK010000004">
    <property type="protein sequence ID" value="MCP2165137.1"/>
    <property type="molecule type" value="Genomic_DNA"/>
</dbReference>
<keyword evidence="7 8" id="KW-0472">Membrane</keyword>
<feature type="transmembrane region" description="Helical" evidence="8">
    <location>
        <begin position="168"/>
        <end position="187"/>
    </location>
</feature>
<feature type="transmembrane region" description="Helical" evidence="8">
    <location>
        <begin position="112"/>
        <end position="131"/>
    </location>
</feature>
<evidence type="ECO:0000256" key="2">
    <source>
        <dbReference type="ARBA" id="ARBA00009142"/>
    </source>
</evidence>
<dbReference type="Pfam" id="PF01925">
    <property type="entry name" value="TauE"/>
    <property type="match status" value="1"/>
</dbReference>
<comment type="similarity">
    <text evidence="2 8">Belongs to the 4-toluene sulfonate uptake permease (TSUP) (TC 2.A.102) family.</text>
</comment>
<dbReference type="GO" id="GO:0005886">
    <property type="term" value="C:plasma membrane"/>
    <property type="evidence" value="ECO:0007669"/>
    <property type="project" value="UniProtKB-SubCell"/>
</dbReference>
<accession>A0AAE3GBB2</accession>
<organism evidence="9 10">
    <name type="scientific">Goodfellowiella coeruleoviolacea</name>
    <dbReference type="NCBI Taxonomy" id="334858"/>
    <lineage>
        <taxon>Bacteria</taxon>
        <taxon>Bacillati</taxon>
        <taxon>Actinomycetota</taxon>
        <taxon>Actinomycetes</taxon>
        <taxon>Pseudonocardiales</taxon>
        <taxon>Pseudonocardiaceae</taxon>
        <taxon>Goodfellowiella</taxon>
    </lineage>
</organism>
<gene>
    <name evidence="9" type="ORF">LX83_001986</name>
</gene>
<keyword evidence="6 8" id="KW-1133">Transmembrane helix</keyword>
<dbReference type="PANTHER" id="PTHR30269:SF0">
    <property type="entry name" value="MEMBRANE TRANSPORTER PROTEIN YFCA-RELATED"/>
    <property type="match status" value="1"/>
</dbReference>
<dbReference type="PANTHER" id="PTHR30269">
    <property type="entry name" value="TRANSMEMBRANE PROTEIN YFCA"/>
    <property type="match status" value="1"/>
</dbReference>
<feature type="transmembrane region" description="Helical" evidence="8">
    <location>
        <begin position="143"/>
        <end position="162"/>
    </location>
</feature>
<evidence type="ECO:0000313" key="9">
    <source>
        <dbReference type="EMBL" id="MCP2165137.1"/>
    </source>
</evidence>
<reference evidence="9" key="1">
    <citation type="submission" date="2022-06" db="EMBL/GenBank/DDBJ databases">
        <title>Genomic Encyclopedia of Archaeal and Bacterial Type Strains, Phase II (KMG-II): from individual species to whole genera.</title>
        <authorList>
            <person name="Goeker M."/>
        </authorList>
    </citation>
    <scope>NUCLEOTIDE SEQUENCE</scope>
    <source>
        <strain evidence="9">DSM 43935</strain>
    </source>
</reference>
<evidence type="ECO:0000256" key="1">
    <source>
        <dbReference type="ARBA" id="ARBA00004651"/>
    </source>
</evidence>
<feature type="transmembrane region" description="Helical" evidence="8">
    <location>
        <begin position="217"/>
        <end position="236"/>
    </location>
</feature>
<feature type="transmembrane region" description="Helical" evidence="8">
    <location>
        <begin position="248"/>
        <end position="265"/>
    </location>
</feature>
<evidence type="ECO:0000256" key="7">
    <source>
        <dbReference type="ARBA" id="ARBA00023136"/>
    </source>
</evidence>
<keyword evidence="4 8" id="KW-1003">Cell membrane</keyword>
<comment type="caution">
    <text evidence="9">The sequence shown here is derived from an EMBL/GenBank/DDBJ whole genome shotgun (WGS) entry which is preliminary data.</text>
</comment>
<sequence length="267" mass="26830">MTTPLDWAGFGEVSLAGLLFLCAAAFLAGAVDSVVGGGGLIQLPAMLLLAPGGEAVYALATNKLAAVVGTTAAAGTYVRRTRLDWSAAVPMAVAALAGSVAGAAFADALPSAVLNVVVLVALVGVGLYTWRKPELGAAEAPRFGRWAGRLAMAGGGAVIGFWDGLAGPGTGSFLVFLLVGLIGYAFLRASATAKIVNIATNLGALLFFIPAGKVLWGLGAVMACCNVTGSVLGARLALRRGSAFVRRVFLTVVVTLVLSLGWKLAAG</sequence>
<evidence type="ECO:0000313" key="10">
    <source>
        <dbReference type="Proteomes" id="UP001206128"/>
    </source>
</evidence>
<evidence type="ECO:0000256" key="4">
    <source>
        <dbReference type="ARBA" id="ARBA00022475"/>
    </source>
</evidence>
<evidence type="ECO:0000256" key="6">
    <source>
        <dbReference type="ARBA" id="ARBA00022989"/>
    </source>
</evidence>
<evidence type="ECO:0000256" key="3">
    <source>
        <dbReference type="ARBA" id="ARBA00022448"/>
    </source>
</evidence>
<evidence type="ECO:0000256" key="5">
    <source>
        <dbReference type="ARBA" id="ARBA00022692"/>
    </source>
</evidence>
<evidence type="ECO:0000256" key="8">
    <source>
        <dbReference type="RuleBase" id="RU363041"/>
    </source>
</evidence>
<comment type="subcellular location">
    <subcellularLocation>
        <location evidence="1 8">Cell membrane</location>
        <topology evidence="1 8">Multi-pass membrane protein</topology>
    </subcellularLocation>
</comment>
<dbReference type="InterPro" id="IPR002781">
    <property type="entry name" value="TM_pro_TauE-like"/>
</dbReference>
<keyword evidence="10" id="KW-1185">Reference proteome</keyword>
<keyword evidence="5 8" id="KW-0812">Transmembrane</keyword>
<feature type="transmembrane region" description="Helical" evidence="8">
    <location>
        <begin position="57"/>
        <end position="78"/>
    </location>
</feature>
<keyword evidence="3" id="KW-0813">Transport</keyword>
<protein>
    <recommendedName>
        <fullName evidence="8">Probable membrane transporter protein</fullName>
    </recommendedName>
</protein>
<feature type="transmembrane region" description="Helical" evidence="8">
    <location>
        <begin position="194"/>
        <end position="211"/>
    </location>
</feature>
<proteinExistence type="inferred from homology"/>
<dbReference type="Proteomes" id="UP001206128">
    <property type="component" value="Unassembled WGS sequence"/>
</dbReference>
<dbReference type="InterPro" id="IPR052017">
    <property type="entry name" value="TSUP"/>
</dbReference>
<dbReference type="AlphaFoldDB" id="A0AAE3GBB2"/>
<dbReference type="RefSeq" id="WP_253769654.1">
    <property type="nucleotide sequence ID" value="NZ_JAMTCK010000004.1"/>
</dbReference>
<feature type="transmembrane region" description="Helical" evidence="8">
    <location>
        <begin position="85"/>
        <end position="106"/>
    </location>
</feature>